<keyword evidence="7" id="KW-0325">Glycoprotein</keyword>
<evidence type="ECO:0000256" key="3">
    <source>
        <dbReference type="ARBA" id="ARBA00022679"/>
    </source>
</evidence>
<dbReference type="CDD" id="cd02999">
    <property type="entry name" value="PDI_a_ERp44_like"/>
    <property type="match status" value="1"/>
</dbReference>
<keyword evidence="3" id="KW-0808">Transferase</keyword>
<sequence length="1058" mass="117522">MSRTLYRGASGIGGKPAAAAAYDAADEARYDPKEPGENGIGAGGRGKRRHLAAAAVKIGVLVLAAAALVGSVAWAGSLYAGRGAAAAAAAAAAHRGYRRLQEQLVTDLLDIGELSGGGVRAREAEVCPPEYENYVPCYYNVSDVVDVADLGGGIVISYERQCTRHGKVPCLVAPPRSYRIPVRWPSGKGFIWKDNVRISGQEFSSGSLFKRMMVEEDQISFPSDAHMADGVEDYAHQIAEMIGLRNEFNFNEAGVRTVLDIECGFGTLGAHFFQRDLLTMCIANYEASGSQVQITLERGIPAMIGSFASKQLPYPYLSFDMVHCAKCNIEWDKNDGGFLVEVDRLLRPSGYFVWTSNLNTHRALRDKENQKKWRTIHNFADNLCWEMLSQQDETIVWKKTHKLDCYTARKSGPVLCGKNHDPESPYYQPLNPCIAGTRSQRWIPIEHRTTWPSQARLNSTELDIHGVNSEDFAENTANWDSMVRNYWSLLSPLIFSDHPKRPGDEDPQPPFNMLRNVLDMNAHFGGFNAALLKARKSVWVMNVVPTNAPNYLPLIFYRGFIGVQHDWCEAFPTYPRTYDMVHADGLLSLEKRQKHRCSTLDIFLEVDRILRPEGWVIIRDTAPLIDAARSVVSQLRWDARILDLDIASDEKLLLRTQLSFNTRGVSGSASLPGITMEPQALAVAADRNGDTDTWIIPPDFHMVMVYRVRQSRRRNQPVTAREPRNASLTYQPQSYPPLLSGSGSASASGLHIASPNRHGRRALLALSAAYAPPRTRLRSIRPHLGPSGPSLDRSPMATRLPRWTALLLHILAASASATPPEACRVLTGAEEILGPRDACAPLDRRLGDPVGVIEGDETTLAKSLNLLHLSKYDYIAVLFYASWCPFSQECKPNFDILASLFPTIRHFTFEESAIRPSIISRHGIHGFPTLFLLNSTMRVRYHGPRTVKSLAAFYRDVSGINASVMTTGEAMVHSLDGSFAKRAWRSHTLFPNFMGVHEYFFTYLEQAIQKLYKLYPSKRGNLQEGARNATAWASKSLASVSIGEPSTIGRTNSTNELR</sequence>
<dbReference type="GO" id="GO:0012505">
    <property type="term" value="C:endomembrane system"/>
    <property type="evidence" value="ECO:0007669"/>
    <property type="project" value="UniProtKB-SubCell"/>
</dbReference>
<dbReference type="Proteomes" id="UP000729402">
    <property type="component" value="Unassembled WGS sequence"/>
</dbReference>
<feature type="transmembrane region" description="Helical" evidence="10">
    <location>
        <begin position="54"/>
        <end position="75"/>
    </location>
</feature>
<dbReference type="PROSITE" id="PS51352">
    <property type="entry name" value="THIOREDOXIN_2"/>
    <property type="match status" value="1"/>
</dbReference>
<proteinExistence type="inferred from homology"/>
<evidence type="ECO:0000256" key="1">
    <source>
        <dbReference type="ARBA" id="ARBA00008361"/>
    </source>
</evidence>
<comment type="similarity">
    <text evidence="1">Belongs to the methyltransferase superfamily.</text>
</comment>
<comment type="caution">
    <text evidence="12">The sequence shown here is derived from an EMBL/GenBank/DDBJ whole genome shotgun (WGS) entry which is preliminary data.</text>
</comment>
<protein>
    <recommendedName>
        <fullName evidence="11">Thioredoxin domain-containing protein</fullName>
    </recommendedName>
</protein>
<organism evidence="12 13">
    <name type="scientific">Zizania palustris</name>
    <name type="common">Northern wild rice</name>
    <dbReference type="NCBI Taxonomy" id="103762"/>
    <lineage>
        <taxon>Eukaryota</taxon>
        <taxon>Viridiplantae</taxon>
        <taxon>Streptophyta</taxon>
        <taxon>Embryophyta</taxon>
        <taxon>Tracheophyta</taxon>
        <taxon>Spermatophyta</taxon>
        <taxon>Magnoliopsida</taxon>
        <taxon>Liliopsida</taxon>
        <taxon>Poales</taxon>
        <taxon>Poaceae</taxon>
        <taxon>BOP clade</taxon>
        <taxon>Oryzoideae</taxon>
        <taxon>Oryzeae</taxon>
        <taxon>Zizaniinae</taxon>
        <taxon>Zizania</taxon>
    </lineage>
</organism>
<dbReference type="InterPro" id="IPR004159">
    <property type="entry name" value="Put_SAM_MeTrfase"/>
</dbReference>
<keyword evidence="4 10" id="KW-0812">Transmembrane</keyword>
<evidence type="ECO:0000313" key="13">
    <source>
        <dbReference type="Proteomes" id="UP000729402"/>
    </source>
</evidence>
<evidence type="ECO:0000313" key="12">
    <source>
        <dbReference type="EMBL" id="KAG8059382.1"/>
    </source>
</evidence>
<dbReference type="EMBL" id="JAAALK010000287">
    <property type="protein sequence ID" value="KAG8059382.1"/>
    <property type="molecule type" value="Genomic_DNA"/>
</dbReference>
<evidence type="ECO:0000256" key="10">
    <source>
        <dbReference type="SAM" id="Phobius"/>
    </source>
</evidence>
<evidence type="ECO:0000256" key="4">
    <source>
        <dbReference type="ARBA" id="ARBA00022692"/>
    </source>
</evidence>
<dbReference type="OrthoDB" id="2013972at2759"/>
<name>A0A8J5RYD0_ZIZPA</name>
<evidence type="ECO:0000256" key="8">
    <source>
        <dbReference type="ARBA" id="ARBA00037847"/>
    </source>
</evidence>
<dbReference type="Pfam" id="PF03141">
    <property type="entry name" value="Methyltransf_29"/>
    <property type="match status" value="1"/>
</dbReference>
<dbReference type="GO" id="GO:0005737">
    <property type="term" value="C:cytoplasm"/>
    <property type="evidence" value="ECO:0007669"/>
    <property type="project" value="TreeGrafter"/>
</dbReference>
<keyword evidence="6 10" id="KW-0472">Membrane</keyword>
<reference evidence="12" key="2">
    <citation type="submission" date="2021-02" db="EMBL/GenBank/DDBJ databases">
        <authorList>
            <person name="Kimball J.A."/>
            <person name="Haas M.W."/>
            <person name="Macchietto M."/>
            <person name="Kono T."/>
            <person name="Duquette J."/>
            <person name="Shao M."/>
        </authorList>
    </citation>
    <scope>NUCLEOTIDE SEQUENCE</scope>
    <source>
        <tissue evidence="12">Fresh leaf tissue</tissue>
    </source>
</reference>
<evidence type="ECO:0000256" key="7">
    <source>
        <dbReference type="ARBA" id="ARBA00023180"/>
    </source>
</evidence>
<feature type="domain" description="Thioredoxin" evidence="11">
    <location>
        <begin position="811"/>
        <end position="959"/>
    </location>
</feature>
<dbReference type="InterPro" id="IPR013766">
    <property type="entry name" value="Thioredoxin_domain"/>
</dbReference>
<dbReference type="PANTHER" id="PTHR10108">
    <property type="entry name" value="SAM-DEPENDENT METHYLTRANSFERASE"/>
    <property type="match status" value="1"/>
</dbReference>
<keyword evidence="5 10" id="KW-1133">Transmembrane helix</keyword>
<evidence type="ECO:0000256" key="9">
    <source>
        <dbReference type="SAM" id="MobiDB-lite"/>
    </source>
</evidence>
<reference evidence="12" key="1">
    <citation type="journal article" date="2021" name="bioRxiv">
        <title>Whole Genome Assembly and Annotation of Northern Wild Rice, Zizania palustris L., Supports a Whole Genome Duplication in the Zizania Genus.</title>
        <authorList>
            <person name="Haas M."/>
            <person name="Kono T."/>
            <person name="Macchietto M."/>
            <person name="Millas R."/>
            <person name="McGilp L."/>
            <person name="Shao M."/>
            <person name="Duquette J."/>
            <person name="Hirsch C.N."/>
            <person name="Kimball J."/>
        </authorList>
    </citation>
    <scope>NUCLEOTIDE SEQUENCE</scope>
    <source>
        <tissue evidence="12">Fresh leaf tissue</tissue>
    </source>
</reference>
<evidence type="ECO:0000256" key="2">
    <source>
        <dbReference type="ARBA" id="ARBA00022603"/>
    </source>
</evidence>
<dbReference type="AlphaFoldDB" id="A0A8J5RYD0"/>
<feature type="region of interest" description="Disordered" evidence="9">
    <location>
        <begin position="711"/>
        <end position="732"/>
    </location>
</feature>
<dbReference type="GO" id="GO:0032259">
    <property type="term" value="P:methylation"/>
    <property type="evidence" value="ECO:0007669"/>
    <property type="project" value="UniProtKB-KW"/>
</dbReference>
<gene>
    <name evidence="12" type="ORF">GUJ93_ZPchr0002g24141</name>
</gene>
<accession>A0A8J5RYD0</accession>
<keyword evidence="2" id="KW-0489">Methyltransferase</keyword>
<dbReference type="Pfam" id="PF00085">
    <property type="entry name" value="Thioredoxin"/>
    <property type="match status" value="1"/>
</dbReference>
<dbReference type="GO" id="GO:0008168">
    <property type="term" value="F:methyltransferase activity"/>
    <property type="evidence" value="ECO:0007669"/>
    <property type="project" value="UniProtKB-KW"/>
</dbReference>
<dbReference type="FunFam" id="3.40.50.150:FF:000119">
    <property type="entry name" value="probable pectin methyltransferase QUA2"/>
    <property type="match status" value="1"/>
</dbReference>
<keyword evidence="13" id="KW-1185">Reference proteome</keyword>
<dbReference type="PANTHER" id="PTHR10108:SF899">
    <property type="entry name" value="PECTIN METHYLTRANSFERASE QUA2-RELATED"/>
    <property type="match status" value="1"/>
</dbReference>
<evidence type="ECO:0000256" key="6">
    <source>
        <dbReference type="ARBA" id="ARBA00023136"/>
    </source>
</evidence>
<evidence type="ECO:0000256" key="5">
    <source>
        <dbReference type="ARBA" id="ARBA00022989"/>
    </source>
</evidence>
<comment type="subcellular location">
    <subcellularLocation>
        <location evidence="8">Endomembrane system</location>
        <topology evidence="8">Single-pass membrane protein</topology>
    </subcellularLocation>
</comment>
<evidence type="ECO:0000259" key="11">
    <source>
        <dbReference type="PROSITE" id="PS51352"/>
    </source>
</evidence>